<sequence length="159" mass="17641">MSRFDRDSSKESPEQDVEATFQKLYNRYVKDAESSSSESSRSSPTRAPATIRKFVSHSEAEYSCEDEETESEEEEEEMVATAKAKDATPRASSEKEATPREKTPGRSRGRPRPDAICREDHTRRESSRPGERVCRKVPRPAAEPGESGASETVVSVVGA</sequence>
<feature type="compositionally biased region" description="Acidic residues" evidence="1">
    <location>
        <begin position="62"/>
        <end position="78"/>
    </location>
</feature>
<evidence type="ECO:0000256" key="1">
    <source>
        <dbReference type="SAM" id="MobiDB-lite"/>
    </source>
</evidence>
<feature type="compositionally biased region" description="Basic and acidic residues" evidence="1">
    <location>
        <begin position="111"/>
        <end position="134"/>
    </location>
</feature>
<dbReference type="Proteomes" id="UP000095287">
    <property type="component" value="Unplaced"/>
</dbReference>
<proteinExistence type="predicted"/>
<protein>
    <submittedName>
        <fullName evidence="3">Protein CUSTOS</fullName>
    </submittedName>
</protein>
<feature type="compositionally biased region" description="Low complexity" evidence="1">
    <location>
        <begin position="34"/>
        <end position="50"/>
    </location>
</feature>
<reference evidence="3" key="1">
    <citation type="submission" date="2016-11" db="UniProtKB">
        <authorList>
            <consortium name="WormBaseParasite"/>
        </authorList>
    </citation>
    <scope>IDENTIFICATION</scope>
</reference>
<keyword evidence="2" id="KW-1185">Reference proteome</keyword>
<dbReference type="AlphaFoldDB" id="A0A1I7YH11"/>
<feature type="region of interest" description="Disordered" evidence="1">
    <location>
        <begin position="1"/>
        <end position="159"/>
    </location>
</feature>
<dbReference type="WBParaSite" id="L893_g16030.t1">
    <property type="protein sequence ID" value="L893_g16030.t1"/>
    <property type="gene ID" value="L893_g16030"/>
</dbReference>
<accession>A0A1I7YH11</accession>
<evidence type="ECO:0000313" key="2">
    <source>
        <dbReference type="Proteomes" id="UP000095287"/>
    </source>
</evidence>
<feature type="compositionally biased region" description="Basic and acidic residues" evidence="1">
    <location>
        <begin position="1"/>
        <end position="13"/>
    </location>
</feature>
<organism evidence="2 3">
    <name type="scientific">Steinernema glaseri</name>
    <dbReference type="NCBI Taxonomy" id="37863"/>
    <lineage>
        <taxon>Eukaryota</taxon>
        <taxon>Metazoa</taxon>
        <taxon>Ecdysozoa</taxon>
        <taxon>Nematoda</taxon>
        <taxon>Chromadorea</taxon>
        <taxon>Rhabditida</taxon>
        <taxon>Tylenchina</taxon>
        <taxon>Panagrolaimomorpha</taxon>
        <taxon>Strongyloidoidea</taxon>
        <taxon>Steinernematidae</taxon>
        <taxon>Steinernema</taxon>
    </lineage>
</organism>
<name>A0A1I7YH11_9BILA</name>
<feature type="compositionally biased region" description="Basic and acidic residues" evidence="1">
    <location>
        <begin position="83"/>
        <end position="104"/>
    </location>
</feature>
<evidence type="ECO:0000313" key="3">
    <source>
        <dbReference type="WBParaSite" id="L893_g16030.t1"/>
    </source>
</evidence>